<dbReference type="GO" id="GO:0003904">
    <property type="term" value="F:deoxyribodipyrimidine photo-lyase activity"/>
    <property type="evidence" value="ECO:0007669"/>
    <property type="project" value="UniProtKB-EC"/>
</dbReference>
<dbReference type="RefSeq" id="WP_145379601.1">
    <property type="nucleotide sequence ID" value="NZ_CP036276.1"/>
</dbReference>
<comment type="cofactor">
    <cofactor evidence="1">
        <name>(6R)-5,10-methylene-5,6,7,8-tetrahydrofolate</name>
        <dbReference type="ChEBI" id="CHEBI:15636"/>
    </cofactor>
</comment>
<dbReference type="SUPFAM" id="SSF52425">
    <property type="entry name" value="Cryptochrome/photolyase, N-terminal domain"/>
    <property type="match status" value="1"/>
</dbReference>
<feature type="site" description="Electron transfer via tryptophanyl radical" evidence="9">
    <location>
        <position position="302"/>
    </location>
</feature>
<dbReference type="GO" id="GO:0071949">
    <property type="term" value="F:FAD binding"/>
    <property type="evidence" value="ECO:0007669"/>
    <property type="project" value="TreeGrafter"/>
</dbReference>
<evidence type="ECO:0000313" key="14">
    <source>
        <dbReference type="Proteomes" id="UP000319383"/>
    </source>
</evidence>
<dbReference type="Proteomes" id="UP000319383">
    <property type="component" value="Chromosome"/>
</dbReference>
<dbReference type="PROSITE" id="PS51645">
    <property type="entry name" value="PHR_CRY_ALPHA_BETA"/>
    <property type="match status" value="1"/>
</dbReference>
<dbReference type="InterPro" id="IPR005101">
    <property type="entry name" value="Cryptochr/Photolyase_FAD-bd"/>
</dbReference>
<evidence type="ECO:0000259" key="12">
    <source>
        <dbReference type="PROSITE" id="PS51645"/>
    </source>
</evidence>
<dbReference type="PROSITE" id="PS00394">
    <property type="entry name" value="DNA_PHOTOLYASES_1_1"/>
    <property type="match status" value="1"/>
</dbReference>
<evidence type="ECO:0000256" key="7">
    <source>
        <dbReference type="ARBA" id="ARBA00033999"/>
    </source>
</evidence>
<feature type="binding site" evidence="8">
    <location>
        <position position="224"/>
    </location>
    <ligand>
        <name>FAD</name>
        <dbReference type="ChEBI" id="CHEBI:57692"/>
    </ligand>
</feature>
<feature type="binding site" evidence="8">
    <location>
        <position position="268"/>
    </location>
    <ligand>
        <name>FAD</name>
        <dbReference type="ChEBI" id="CHEBI:57692"/>
    </ligand>
</feature>
<keyword evidence="4 8" id="KW-0285">Flavoprotein</keyword>
<dbReference type="Gene3D" id="3.40.50.620">
    <property type="entry name" value="HUPs"/>
    <property type="match status" value="1"/>
</dbReference>
<evidence type="ECO:0000256" key="1">
    <source>
        <dbReference type="ARBA" id="ARBA00001932"/>
    </source>
</evidence>
<dbReference type="GO" id="GO:0009416">
    <property type="term" value="P:response to light stimulus"/>
    <property type="evidence" value="ECO:0007669"/>
    <property type="project" value="TreeGrafter"/>
</dbReference>
<dbReference type="Pfam" id="PF00875">
    <property type="entry name" value="DNA_photolyase"/>
    <property type="match status" value="1"/>
</dbReference>
<evidence type="ECO:0000256" key="8">
    <source>
        <dbReference type="PIRSR" id="PIRSR602081-1"/>
    </source>
</evidence>
<organism evidence="13 14">
    <name type="scientific">Symmachiella dynata</name>
    <dbReference type="NCBI Taxonomy" id="2527995"/>
    <lineage>
        <taxon>Bacteria</taxon>
        <taxon>Pseudomonadati</taxon>
        <taxon>Planctomycetota</taxon>
        <taxon>Planctomycetia</taxon>
        <taxon>Planctomycetales</taxon>
        <taxon>Planctomycetaceae</taxon>
        <taxon>Symmachiella</taxon>
    </lineage>
</organism>
<evidence type="ECO:0000256" key="10">
    <source>
        <dbReference type="RuleBase" id="RU004182"/>
    </source>
</evidence>
<dbReference type="InterPro" id="IPR036155">
    <property type="entry name" value="Crypto/Photolyase_N_sf"/>
</dbReference>
<evidence type="ECO:0000256" key="4">
    <source>
        <dbReference type="ARBA" id="ARBA00022630"/>
    </source>
</evidence>
<dbReference type="GO" id="GO:0000719">
    <property type="term" value="P:photoreactive repair"/>
    <property type="evidence" value="ECO:0007669"/>
    <property type="project" value="UniProtKB-ARBA"/>
</dbReference>
<reference evidence="13 14" key="1">
    <citation type="submission" date="2019-02" db="EMBL/GenBank/DDBJ databases">
        <title>Deep-cultivation of Planctomycetes and their phenomic and genomic characterization uncovers novel biology.</title>
        <authorList>
            <person name="Wiegand S."/>
            <person name="Jogler M."/>
            <person name="Boedeker C."/>
            <person name="Pinto D."/>
            <person name="Vollmers J."/>
            <person name="Rivas-Marin E."/>
            <person name="Kohn T."/>
            <person name="Peeters S.H."/>
            <person name="Heuer A."/>
            <person name="Rast P."/>
            <person name="Oberbeckmann S."/>
            <person name="Bunk B."/>
            <person name="Jeske O."/>
            <person name="Meyerdierks A."/>
            <person name="Storesund J.E."/>
            <person name="Kallscheuer N."/>
            <person name="Luecker S."/>
            <person name="Lage O.M."/>
            <person name="Pohl T."/>
            <person name="Merkel B.J."/>
            <person name="Hornburger P."/>
            <person name="Mueller R.-W."/>
            <person name="Bruemmer F."/>
            <person name="Labrenz M."/>
            <person name="Spormann A.M."/>
            <person name="Op den Camp H."/>
            <person name="Overmann J."/>
            <person name="Amann R."/>
            <person name="Jetten M.S.M."/>
            <person name="Mascher T."/>
            <person name="Medema M.H."/>
            <person name="Devos D.P."/>
            <person name="Kaster A.-K."/>
            <person name="Ovreas L."/>
            <person name="Rohde M."/>
            <person name="Galperin M.Y."/>
            <person name="Jogler C."/>
        </authorList>
    </citation>
    <scope>NUCLEOTIDE SEQUENCE [LARGE SCALE GENOMIC DNA]</scope>
    <source>
        <strain evidence="13 14">Mal52</strain>
    </source>
</reference>
<proteinExistence type="inferred from homology"/>
<dbReference type="FunFam" id="1.10.579.10:FF:000003">
    <property type="entry name" value="Deoxyribodipyrimidine photo-lyase"/>
    <property type="match status" value="1"/>
</dbReference>
<feature type="binding site" evidence="8">
    <location>
        <begin position="368"/>
        <end position="370"/>
    </location>
    <ligand>
        <name>FAD</name>
        <dbReference type="ChEBI" id="CHEBI:57692"/>
    </ligand>
</feature>
<dbReference type="InterPro" id="IPR002081">
    <property type="entry name" value="Cryptochrome/DNA_photolyase_1"/>
</dbReference>
<keyword evidence="6 10" id="KW-0157">Chromophore</keyword>
<feature type="region of interest" description="Disordered" evidence="11">
    <location>
        <begin position="161"/>
        <end position="181"/>
    </location>
</feature>
<feature type="site" description="Electron transfer via tryptophanyl radical" evidence="9">
    <location>
        <position position="355"/>
    </location>
</feature>
<feature type="domain" description="Photolyase/cryptochrome alpha/beta" evidence="12">
    <location>
        <begin position="2"/>
        <end position="131"/>
    </location>
</feature>
<accession>A0A517ZWY8</accession>
<evidence type="ECO:0000256" key="5">
    <source>
        <dbReference type="ARBA" id="ARBA00022827"/>
    </source>
</evidence>
<name>A0A517ZWY8_9PLAN</name>
<evidence type="ECO:0000256" key="2">
    <source>
        <dbReference type="ARBA" id="ARBA00013149"/>
    </source>
</evidence>
<evidence type="ECO:0000256" key="6">
    <source>
        <dbReference type="ARBA" id="ARBA00022991"/>
    </source>
</evidence>
<dbReference type="AlphaFoldDB" id="A0A517ZWY8"/>
<dbReference type="Pfam" id="PF03441">
    <property type="entry name" value="FAD_binding_7"/>
    <property type="match status" value="1"/>
</dbReference>
<dbReference type="SUPFAM" id="SSF48173">
    <property type="entry name" value="Cryptochrome/photolyase FAD-binding domain"/>
    <property type="match status" value="1"/>
</dbReference>
<evidence type="ECO:0000256" key="11">
    <source>
        <dbReference type="SAM" id="MobiDB-lite"/>
    </source>
</evidence>
<keyword evidence="5 8" id="KW-0274">FAD</keyword>
<dbReference type="InterPro" id="IPR006050">
    <property type="entry name" value="DNA_photolyase_N"/>
</dbReference>
<sequence>MTATIVRFRNDLRIDDHPALLAAIQRSQPIVPVFVWSPDEAGNWAPGAAARWWLDRSLRSLAADLQRRGSRLIIRSGDVYEEIDKLIEETTADALYWTRGYGPALLESDQRLETSFTERGVEAVSYSGRLLFEPDAVRTKQGNPYRVFTPFWKACLNLDPPREPTSAPRKIPTPQDWPASESIDSLGLAPPLDWADQFSQRWQPGEQGANKKLKRFLKQAVADYETGRDQPDDYGTSRMSPHLHFGEISPHKIWYTLQTQSGDGSQAYLRELGWREFAYHVLVNFPETPDQPLRPQFENFPWQHNATALRKWQRGQTGYPIVDAGMRELWTTGWMHNRVRMIVASFLTKDLLIDWRQGARWFWDTLVDADLANNTMGWQWTAGSGADAAPYFRIFNPVRQGEKFDPAGNYVRQWVPELNSLPKKWIHNPWEAPADVLAEAGVELGKNYPQPIVNHGEARKAALAAYELIKGT</sequence>
<dbReference type="PANTHER" id="PTHR11455:SF9">
    <property type="entry name" value="CRYPTOCHROME CIRCADIAN CLOCK 5 ISOFORM X1"/>
    <property type="match status" value="1"/>
</dbReference>
<dbReference type="InterPro" id="IPR036134">
    <property type="entry name" value="Crypto/Photolyase_FAD-like_sf"/>
</dbReference>
<dbReference type="InterPro" id="IPR018394">
    <property type="entry name" value="DNA_photolyase_1_CS_C"/>
</dbReference>
<dbReference type="PROSITE" id="PS00691">
    <property type="entry name" value="DNA_PHOTOLYASES_1_2"/>
    <property type="match status" value="1"/>
</dbReference>
<protein>
    <recommendedName>
        <fullName evidence="3">Deoxyribodipyrimidine photo-lyase</fullName>
        <ecNumber evidence="2">4.1.99.3</ecNumber>
    </recommendedName>
</protein>
<dbReference type="Gene3D" id="1.10.579.10">
    <property type="entry name" value="DNA Cyclobutane Dipyrimidine Photolyase, subunit A, domain 3"/>
    <property type="match status" value="1"/>
</dbReference>
<evidence type="ECO:0000313" key="13">
    <source>
        <dbReference type="EMBL" id="QDU47001.1"/>
    </source>
</evidence>
<comment type="cofactor">
    <cofactor evidence="8">
        <name>FAD</name>
        <dbReference type="ChEBI" id="CHEBI:57692"/>
    </cofactor>
    <text evidence="8">Binds 1 FAD per subunit.</text>
</comment>
<dbReference type="PRINTS" id="PR00147">
    <property type="entry name" value="DNAPHOTLYASE"/>
</dbReference>
<keyword evidence="14" id="KW-1185">Reference proteome</keyword>
<feature type="binding site" evidence="8">
    <location>
        <begin position="236"/>
        <end position="240"/>
    </location>
    <ligand>
        <name>FAD</name>
        <dbReference type="ChEBI" id="CHEBI:57692"/>
    </ligand>
</feature>
<keyword evidence="13" id="KW-0456">Lyase</keyword>
<comment type="catalytic activity">
    <reaction evidence="7">
        <text>cyclobutadipyrimidine (in DNA) = 2 pyrimidine residues (in DNA).</text>
        <dbReference type="EC" id="4.1.99.3"/>
    </reaction>
</comment>
<comment type="similarity">
    <text evidence="10">Belongs to the DNA photolyase family.</text>
</comment>
<dbReference type="GO" id="GO:0003677">
    <property type="term" value="F:DNA binding"/>
    <property type="evidence" value="ECO:0007669"/>
    <property type="project" value="TreeGrafter"/>
</dbReference>
<feature type="site" description="Electron transfer via tryptophanyl radical" evidence="9">
    <location>
        <position position="378"/>
    </location>
</feature>
<dbReference type="InterPro" id="IPR014729">
    <property type="entry name" value="Rossmann-like_a/b/a_fold"/>
</dbReference>
<dbReference type="PANTHER" id="PTHR11455">
    <property type="entry name" value="CRYPTOCHROME"/>
    <property type="match status" value="1"/>
</dbReference>
<dbReference type="Gene3D" id="1.25.40.80">
    <property type="match status" value="1"/>
</dbReference>
<dbReference type="KEGG" id="sdyn:Mal52_55290"/>
<gene>
    <name evidence="13" type="primary">phrB</name>
    <name evidence="13" type="ORF">Mal52_55290</name>
</gene>
<evidence type="ECO:0000256" key="3">
    <source>
        <dbReference type="ARBA" id="ARBA00014046"/>
    </source>
</evidence>
<evidence type="ECO:0000256" key="9">
    <source>
        <dbReference type="PIRSR" id="PIRSR602081-2"/>
    </source>
</evidence>
<dbReference type="EMBL" id="CP036276">
    <property type="protein sequence ID" value="QDU47001.1"/>
    <property type="molecule type" value="Genomic_DNA"/>
</dbReference>
<dbReference type="EC" id="4.1.99.3" evidence="2"/>